<proteinExistence type="predicted"/>
<sequence length="45" mass="5114">MEGYWVIGYWVIGADLSGWIRNGDIKGMKILLSEKQDNGDNKVRS</sequence>
<evidence type="ECO:0000313" key="1">
    <source>
        <dbReference type="EMBL" id="EMS30830.1"/>
    </source>
</evidence>
<dbReference type="AlphaFoldDB" id="M7WZY5"/>
<name>M7WZY5_9BACT</name>
<evidence type="ECO:0000313" key="2">
    <source>
        <dbReference type="Proteomes" id="UP000010953"/>
    </source>
</evidence>
<protein>
    <submittedName>
        <fullName evidence="1">Uncharacterized protein</fullName>
    </submittedName>
</protein>
<dbReference type="InParanoid" id="M7WZY5"/>
<reference evidence="1" key="1">
    <citation type="submission" date="2013-01" db="EMBL/GenBank/DDBJ databases">
        <title>Genome assembly of Mariniradius saccharolyticus AK6.</title>
        <authorList>
            <person name="Vaidya B."/>
            <person name="Khatri I."/>
            <person name="Tanuku N.R.S."/>
            <person name="Subramanian S."/>
            <person name="Pinnaka A."/>
        </authorList>
    </citation>
    <scope>NUCLEOTIDE SEQUENCE [LARGE SCALE GENOMIC DNA]</scope>
    <source>
        <strain evidence="1">AK6</strain>
    </source>
</reference>
<comment type="caution">
    <text evidence="1">The sequence shown here is derived from an EMBL/GenBank/DDBJ whole genome shotgun (WGS) entry which is preliminary data.</text>
</comment>
<organism evidence="1 2">
    <name type="scientific">Mariniradius saccharolyticus AK6</name>
    <dbReference type="NCBI Taxonomy" id="1239962"/>
    <lineage>
        <taxon>Bacteria</taxon>
        <taxon>Pseudomonadati</taxon>
        <taxon>Bacteroidota</taxon>
        <taxon>Cytophagia</taxon>
        <taxon>Cytophagales</taxon>
        <taxon>Cyclobacteriaceae</taxon>
        <taxon>Mariniradius</taxon>
    </lineage>
</organism>
<keyword evidence="2" id="KW-1185">Reference proteome</keyword>
<dbReference type="EMBL" id="AMZY02000038">
    <property type="protein sequence ID" value="EMS30830.1"/>
    <property type="molecule type" value="Genomic_DNA"/>
</dbReference>
<gene>
    <name evidence="1" type="ORF">C943_03120</name>
</gene>
<dbReference type="Proteomes" id="UP000010953">
    <property type="component" value="Unassembled WGS sequence"/>
</dbReference>
<accession>M7WZY5</accession>